<feature type="transmembrane region" description="Helical" evidence="1">
    <location>
        <begin position="58"/>
        <end position="82"/>
    </location>
</feature>
<dbReference type="InterPro" id="IPR025912">
    <property type="entry name" value="YrvL"/>
</dbReference>
<feature type="transmembrane region" description="Helical" evidence="1">
    <location>
        <begin position="21"/>
        <end position="46"/>
    </location>
</feature>
<dbReference type="EMBL" id="JBHTBY010000001">
    <property type="protein sequence ID" value="MFC7319523.1"/>
    <property type="molecule type" value="Genomic_DNA"/>
</dbReference>
<protein>
    <submittedName>
        <fullName evidence="2">YrvL family regulatory protein</fullName>
    </submittedName>
</protein>
<comment type="caution">
    <text evidence="2">The sequence shown here is derived from an EMBL/GenBank/DDBJ whole genome shotgun (WGS) entry which is preliminary data.</text>
</comment>
<name>A0ABW2K023_9BACI</name>
<sequence>MSKKKPFNELETKTKVVVISSLSFIILLGLALVLGVLFLGMVGLFQVLGVTYESNRSLILFGVLVFVIGAFFEILSKLFISISIRSNFIRSQRVRVKIAVDLLVTWTAIYIVDEIVASVTMHFWSQWIFAFLLVALDYAFDDRKLKQKKLA</sequence>
<feature type="transmembrane region" description="Helical" evidence="1">
    <location>
        <begin position="124"/>
        <end position="140"/>
    </location>
</feature>
<feature type="transmembrane region" description="Helical" evidence="1">
    <location>
        <begin position="94"/>
        <end position="112"/>
    </location>
</feature>
<dbReference type="RefSeq" id="WP_289216264.1">
    <property type="nucleotide sequence ID" value="NZ_JAPVRC010000005.1"/>
</dbReference>
<evidence type="ECO:0000313" key="3">
    <source>
        <dbReference type="Proteomes" id="UP001596494"/>
    </source>
</evidence>
<dbReference type="Pfam" id="PF14184">
    <property type="entry name" value="YrvL"/>
    <property type="match status" value="1"/>
</dbReference>
<gene>
    <name evidence="2" type="ORF">ACFQMN_01320</name>
</gene>
<keyword evidence="1" id="KW-0472">Membrane</keyword>
<keyword evidence="3" id="KW-1185">Reference proteome</keyword>
<proteinExistence type="predicted"/>
<keyword evidence="1" id="KW-1133">Transmembrane helix</keyword>
<reference evidence="3" key="1">
    <citation type="journal article" date="2019" name="Int. J. Syst. Evol. Microbiol.">
        <title>The Global Catalogue of Microorganisms (GCM) 10K type strain sequencing project: providing services to taxonomists for standard genome sequencing and annotation.</title>
        <authorList>
            <consortium name="The Broad Institute Genomics Platform"/>
            <consortium name="The Broad Institute Genome Sequencing Center for Infectious Disease"/>
            <person name="Wu L."/>
            <person name="Ma J."/>
        </authorList>
    </citation>
    <scope>NUCLEOTIDE SEQUENCE [LARGE SCALE GENOMIC DNA]</scope>
    <source>
        <strain evidence="3">CCUG 73951</strain>
    </source>
</reference>
<keyword evidence="1" id="KW-0812">Transmembrane</keyword>
<organism evidence="2 3">
    <name type="scientific">Halobacillus campisalis</name>
    <dbReference type="NCBI Taxonomy" id="435909"/>
    <lineage>
        <taxon>Bacteria</taxon>
        <taxon>Bacillati</taxon>
        <taxon>Bacillota</taxon>
        <taxon>Bacilli</taxon>
        <taxon>Bacillales</taxon>
        <taxon>Bacillaceae</taxon>
        <taxon>Halobacillus</taxon>
    </lineage>
</organism>
<evidence type="ECO:0000313" key="2">
    <source>
        <dbReference type="EMBL" id="MFC7319523.1"/>
    </source>
</evidence>
<dbReference type="Proteomes" id="UP001596494">
    <property type="component" value="Unassembled WGS sequence"/>
</dbReference>
<evidence type="ECO:0000256" key="1">
    <source>
        <dbReference type="SAM" id="Phobius"/>
    </source>
</evidence>
<accession>A0ABW2K023</accession>